<evidence type="ECO:0000256" key="1">
    <source>
        <dbReference type="ARBA" id="ARBA00022723"/>
    </source>
</evidence>
<dbReference type="InterPro" id="IPR006638">
    <property type="entry name" value="Elp3/MiaA/NifB-like_rSAM"/>
</dbReference>
<dbReference type="EMBL" id="BSDE01000001">
    <property type="protein sequence ID" value="GLH72174.1"/>
    <property type="molecule type" value="Genomic_DNA"/>
</dbReference>
<name>A0ABQ5QBH0_9BACT</name>
<sequence length="298" mass="33206">MTPLPLPLPSVPPLPFKDLLVEPEEARSILRPQKDERYGFGFALSPYRGCSHGCRYCYVRDYPNALHKPEEWGAWVTPKLNAPELLWSQRHKLHGARVFMASATDPYQPLERQYRLSRRCLEVLLLCPTTEVIVHTRSPMVLQDLDLLRAFGDRLSVGLSIPTDDDTVRQIVEPHAPAIPSRWAAAERLTAAGISVTIGVAPLMAVHDAQAFARRAKASGASHAWVGGLRLLAQDPFYKVLADHGWLKVLDPTYKEGIRAAFHEAFPHRKAAREPRTKPAAAQAGVLVRQPGLFDRVG</sequence>
<reference evidence="5 6" key="1">
    <citation type="journal article" date="2023" name="Antonie Van Leeuwenhoek">
        <title>Mesoterricola silvestris gen. nov., sp. nov., Mesoterricola sediminis sp. nov., Geothrix oryzae sp. nov., Geothrix edaphica sp. nov., Geothrix rubra sp. nov., and Geothrix limicola sp. nov., six novel members of Acidobacteriota isolated from soils.</title>
        <authorList>
            <person name="Itoh H."/>
            <person name="Sugisawa Y."/>
            <person name="Mise K."/>
            <person name="Xu Z."/>
            <person name="Kuniyasu M."/>
            <person name="Ushijima N."/>
            <person name="Kawano K."/>
            <person name="Kobayashi E."/>
            <person name="Shiratori Y."/>
            <person name="Masuda Y."/>
            <person name="Senoo K."/>
        </authorList>
    </citation>
    <scope>NUCLEOTIDE SEQUENCE [LARGE SCALE GENOMIC DNA]</scope>
    <source>
        <strain evidence="5 6">Red804</strain>
    </source>
</reference>
<dbReference type="PANTHER" id="PTHR43432:SF3">
    <property type="entry name" value="SLR0285 PROTEIN"/>
    <property type="match status" value="1"/>
</dbReference>
<dbReference type="InterPro" id="IPR007197">
    <property type="entry name" value="rSAM"/>
</dbReference>
<dbReference type="RefSeq" id="WP_285570336.1">
    <property type="nucleotide sequence ID" value="NZ_BSDE01000001.1"/>
</dbReference>
<dbReference type="InterPro" id="IPR058240">
    <property type="entry name" value="rSAM_sf"/>
</dbReference>
<keyword evidence="1" id="KW-0479">Metal-binding</keyword>
<evidence type="ECO:0000313" key="5">
    <source>
        <dbReference type="EMBL" id="GLH72174.1"/>
    </source>
</evidence>
<protein>
    <recommendedName>
        <fullName evidence="4">Elp3/MiaA/NifB-like radical SAM core domain-containing protein</fullName>
    </recommendedName>
</protein>
<dbReference type="Proteomes" id="UP001165069">
    <property type="component" value="Unassembled WGS sequence"/>
</dbReference>
<keyword evidence="3" id="KW-0411">Iron-sulfur</keyword>
<organism evidence="5 6">
    <name type="scientific">Geothrix limicola</name>
    <dbReference type="NCBI Taxonomy" id="2927978"/>
    <lineage>
        <taxon>Bacteria</taxon>
        <taxon>Pseudomonadati</taxon>
        <taxon>Acidobacteriota</taxon>
        <taxon>Holophagae</taxon>
        <taxon>Holophagales</taxon>
        <taxon>Holophagaceae</taxon>
        <taxon>Geothrix</taxon>
    </lineage>
</organism>
<evidence type="ECO:0000259" key="4">
    <source>
        <dbReference type="SMART" id="SM00729"/>
    </source>
</evidence>
<dbReference type="Gene3D" id="3.80.30.30">
    <property type="match status" value="1"/>
</dbReference>
<dbReference type="InterPro" id="IPR040086">
    <property type="entry name" value="MJ0683-like"/>
</dbReference>
<dbReference type="SFLD" id="SFLDS00029">
    <property type="entry name" value="Radical_SAM"/>
    <property type="match status" value="1"/>
</dbReference>
<keyword evidence="2" id="KW-0408">Iron</keyword>
<dbReference type="SUPFAM" id="SSF102114">
    <property type="entry name" value="Radical SAM enzymes"/>
    <property type="match status" value="1"/>
</dbReference>
<dbReference type="CDD" id="cd01335">
    <property type="entry name" value="Radical_SAM"/>
    <property type="match status" value="1"/>
</dbReference>
<evidence type="ECO:0000256" key="2">
    <source>
        <dbReference type="ARBA" id="ARBA00023004"/>
    </source>
</evidence>
<evidence type="ECO:0000256" key="3">
    <source>
        <dbReference type="ARBA" id="ARBA00023014"/>
    </source>
</evidence>
<accession>A0ABQ5QBH0</accession>
<feature type="domain" description="Elp3/MiaA/NifB-like radical SAM core" evidence="4">
    <location>
        <begin position="40"/>
        <end position="263"/>
    </location>
</feature>
<dbReference type="SMART" id="SM00729">
    <property type="entry name" value="Elp3"/>
    <property type="match status" value="1"/>
</dbReference>
<dbReference type="SFLD" id="SFLDG01084">
    <property type="entry name" value="Uncharacterised_Radical_SAM_Su"/>
    <property type="match status" value="1"/>
</dbReference>
<dbReference type="PANTHER" id="PTHR43432">
    <property type="entry name" value="SLR0285 PROTEIN"/>
    <property type="match status" value="1"/>
</dbReference>
<dbReference type="Pfam" id="PF04055">
    <property type="entry name" value="Radical_SAM"/>
    <property type="match status" value="1"/>
</dbReference>
<gene>
    <name evidence="5" type="ORF">GETHLI_06760</name>
</gene>
<comment type="caution">
    <text evidence="5">The sequence shown here is derived from an EMBL/GenBank/DDBJ whole genome shotgun (WGS) entry which is preliminary data.</text>
</comment>
<keyword evidence="6" id="KW-1185">Reference proteome</keyword>
<evidence type="ECO:0000313" key="6">
    <source>
        <dbReference type="Proteomes" id="UP001165069"/>
    </source>
</evidence>
<proteinExistence type="predicted"/>